<reference evidence="2" key="1">
    <citation type="submission" date="2024-02" db="EMBL/GenBank/DDBJ databases">
        <authorList>
            <consortium name="ELIXIR-Norway"/>
            <consortium name="Elixir Norway"/>
        </authorList>
    </citation>
    <scope>NUCLEOTIDE SEQUENCE</scope>
</reference>
<evidence type="ECO:0000256" key="1">
    <source>
        <dbReference type="SAM" id="Phobius"/>
    </source>
</evidence>
<keyword evidence="3" id="KW-1185">Reference proteome</keyword>
<gene>
    <name evidence="2" type="ORF">CSSPJE1EN1_LOCUS8759</name>
</gene>
<dbReference type="EMBL" id="OZ020110">
    <property type="protein sequence ID" value="CAK9263281.1"/>
    <property type="molecule type" value="Genomic_DNA"/>
</dbReference>
<sequence>MEHKFRLARVQHFTIRTLVRLCLILVVSTFVIFIAPLCLQQVVVDEINSDIVLKATTSMIDMDILNNKNHNAKFEGYIVSRDKIRFNNTKATLATLDINCHQYVPHEYDSNEVVNAVTKYVLCNEMVKAMLDNPANIQRHSQMMYLQKCMSNRMAFFDLLHDFIDDNNIKNDSWRLFFEDDADIHPKLKRSEMKYAIQKGMELAANDGIIFLGICRPLDCEGEVALGNLNITAARCAGICAHALAFTKWKARIILSYIDELLKPGNSHRGDNFDAMIMEYSKEHKIWALGLELHSPNPNFDEHQGLFFQNREKFRSFMNEGLNE</sequence>
<organism evidence="2 3">
    <name type="scientific">Sphagnum jensenii</name>
    <dbReference type="NCBI Taxonomy" id="128206"/>
    <lineage>
        <taxon>Eukaryota</taxon>
        <taxon>Viridiplantae</taxon>
        <taxon>Streptophyta</taxon>
        <taxon>Embryophyta</taxon>
        <taxon>Bryophyta</taxon>
        <taxon>Sphagnophytina</taxon>
        <taxon>Sphagnopsida</taxon>
        <taxon>Sphagnales</taxon>
        <taxon>Sphagnaceae</taxon>
        <taxon>Sphagnum</taxon>
    </lineage>
</organism>
<keyword evidence="1" id="KW-0472">Membrane</keyword>
<keyword evidence="1" id="KW-0812">Transmembrane</keyword>
<feature type="transmembrane region" description="Helical" evidence="1">
    <location>
        <begin position="21"/>
        <end position="43"/>
    </location>
</feature>
<dbReference type="Proteomes" id="UP001497444">
    <property type="component" value="Chromosome 15"/>
</dbReference>
<keyword evidence="1" id="KW-1133">Transmembrane helix</keyword>
<accession>A0ABP0WAU1</accession>
<evidence type="ECO:0000313" key="3">
    <source>
        <dbReference type="Proteomes" id="UP001497444"/>
    </source>
</evidence>
<name>A0ABP0WAU1_9BRYO</name>
<evidence type="ECO:0000313" key="2">
    <source>
        <dbReference type="EMBL" id="CAK9263281.1"/>
    </source>
</evidence>
<proteinExistence type="predicted"/>
<protein>
    <submittedName>
        <fullName evidence="2">Uncharacterized protein</fullName>
    </submittedName>
</protein>